<keyword evidence="10" id="KW-0472">Membrane</keyword>
<evidence type="ECO:0000256" key="8">
    <source>
        <dbReference type="ARBA" id="ARBA00022794"/>
    </source>
</evidence>
<dbReference type="InterPro" id="IPR036322">
    <property type="entry name" value="WD40_repeat_dom_sf"/>
</dbReference>
<dbReference type="GO" id="GO:0097541">
    <property type="term" value="C:axonemal basal plate"/>
    <property type="evidence" value="ECO:0007669"/>
    <property type="project" value="TreeGrafter"/>
</dbReference>
<dbReference type="GO" id="GO:0044782">
    <property type="term" value="P:cilium organization"/>
    <property type="evidence" value="ECO:0007669"/>
    <property type="project" value="TreeGrafter"/>
</dbReference>
<dbReference type="Gene3D" id="2.130.10.10">
    <property type="entry name" value="YVTN repeat-like/Quinoprotein amine dehydrogenase"/>
    <property type="match status" value="1"/>
</dbReference>
<protein>
    <submittedName>
        <fullName evidence="14">FRITZ protein</fullName>
    </submittedName>
</protein>
<keyword evidence="8" id="KW-0970">Cilium biogenesis/degradation</keyword>
<keyword evidence="7" id="KW-0677">Repeat</keyword>
<evidence type="ECO:0000313" key="14">
    <source>
        <dbReference type="EMBL" id="NXI17397.1"/>
    </source>
</evidence>
<sequence>IDHQMSFCLTEMFLWSLKANLHIRDEDIGIHQYCDKKQPGSAVKHSYLEEKQKLAESWDYPWILKSRRPDKLREALREVEDLMQSSPCVLSRWKNKHTCQLLFCSGVLVSLSLSGPQLEKVVIDRTLVGKLISDPISDAVLTDNFIILSFEDHNQLCFIQFTKTMDSPDVNKRVEKLSSLDSKISYVDILGPEGRRMKRHLAINCLQDLVLCWWSAASGGAWPWSPISCQRDRANLLLLGCAHGKLEVLSYVRTEWEPLDARFSRVQPQQVLTLEHSLSPAKEPMADSCVYKSVRGRLQCATVTRVPLPARALSCCRDGTEDKLLLGCEDSSLVLYEAYSQVTLLARAELLPAVIAFHPSGALLVAGSSQGELQLFDTALSPLKIQLLAQDYSPEATLQFSKHCEVPTSLVQIQWAAPPAAFPSAGVHDLLLVRFDKGPLGVLQFKLGVFTRGQLGLVEIIQQHIGHDEVQEAINVLSTMNWNTMGQQCFICLTAICNHLLKQRLTPATEAQLEASLGTFYAPTRPLLDRTVLEYRDPISRYARRFFHHLLRYQRFEKAFLLAVDIGARDLFMDIHYLALDKGELALAEVAKRKANDIDAESITTGIELLGHSDEEDPSCEAFTDQSPEQGGGCNPPAPGPA</sequence>
<keyword evidence="12" id="KW-0966">Cell projection</keyword>
<dbReference type="Proteomes" id="UP000530962">
    <property type="component" value="Unassembled WGS sequence"/>
</dbReference>
<comment type="subcellular location">
    <subcellularLocation>
        <location evidence="1">Cell membrane</location>
    </subcellularLocation>
    <subcellularLocation>
        <location evidence="2">Cytoplasm</location>
        <location evidence="2">Cytoskeleton</location>
        <location evidence="2">Cilium axoneme</location>
    </subcellularLocation>
</comment>
<comment type="caution">
    <text evidence="14">The sequence shown here is derived from an EMBL/GenBank/DDBJ whole genome shotgun (WGS) entry which is preliminary data.</text>
</comment>
<evidence type="ECO:0000313" key="15">
    <source>
        <dbReference type="Proteomes" id="UP000530962"/>
    </source>
</evidence>
<keyword evidence="15" id="KW-1185">Reference proteome</keyword>
<feature type="region of interest" description="Disordered" evidence="13">
    <location>
        <begin position="611"/>
        <end position="642"/>
    </location>
</feature>
<dbReference type="EMBL" id="VWZV01014291">
    <property type="protein sequence ID" value="NXI17397.1"/>
    <property type="molecule type" value="Genomic_DNA"/>
</dbReference>
<feature type="non-terminal residue" evidence="14">
    <location>
        <position position="642"/>
    </location>
</feature>
<name>A0A7K9R0G8_IRECY</name>
<evidence type="ECO:0000256" key="12">
    <source>
        <dbReference type="ARBA" id="ARBA00023273"/>
    </source>
</evidence>
<evidence type="ECO:0000256" key="3">
    <source>
        <dbReference type="ARBA" id="ARBA00006059"/>
    </source>
</evidence>
<proteinExistence type="inferred from homology"/>
<dbReference type="PANTHER" id="PTHR13667">
    <property type="entry name" value="HOMOLOC-13"/>
    <property type="match status" value="1"/>
</dbReference>
<keyword evidence="11" id="KW-0206">Cytoskeleton</keyword>
<evidence type="ECO:0000256" key="9">
    <source>
        <dbReference type="ARBA" id="ARBA00023069"/>
    </source>
</evidence>
<dbReference type="Pfam" id="PF11768">
    <property type="entry name" value="Frtz"/>
    <property type="match status" value="1"/>
</dbReference>
<evidence type="ECO:0000256" key="10">
    <source>
        <dbReference type="ARBA" id="ARBA00023136"/>
    </source>
</evidence>
<comment type="similarity">
    <text evidence="3">Belongs to the WD repeat fritz family.</text>
</comment>
<dbReference type="GO" id="GO:0005886">
    <property type="term" value="C:plasma membrane"/>
    <property type="evidence" value="ECO:0007669"/>
    <property type="project" value="UniProtKB-SubCell"/>
</dbReference>
<dbReference type="PANTHER" id="PTHR13667:SF5">
    <property type="entry name" value="WD REPEAT-CONTAINING AND PLANAR CELL POLARITY EFFECTOR PROTEIN FRITZ HOMOLOG"/>
    <property type="match status" value="1"/>
</dbReference>
<evidence type="ECO:0000256" key="11">
    <source>
        <dbReference type="ARBA" id="ARBA00023212"/>
    </source>
</evidence>
<accession>A0A7K9R0G8</accession>
<gene>
    <name evidence="14" type="primary">Wdpcp</name>
    <name evidence="14" type="ORF">IRECYA_R11342</name>
</gene>
<dbReference type="AlphaFoldDB" id="A0A7K9R0G8"/>
<evidence type="ECO:0000256" key="7">
    <source>
        <dbReference type="ARBA" id="ARBA00022737"/>
    </source>
</evidence>
<feature type="non-terminal residue" evidence="14">
    <location>
        <position position="1"/>
    </location>
</feature>
<dbReference type="GO" id="GO:0045184">
    <property type="term" value="P:establishment of protein localization"/>
    <property type="evidence" value="ECO:0007669"/>
    <property type="project" value="TreeGrafter"/>
</dbReference>
<keyword evidence="4" id="KW-1003">Cell membrane</keyword>
<evidence type="ECO:0000256" key="6">
    <source>
        <dbReference type="ARBA" id="ARBA00022574"/>
    </source>
</evidence>
<keyword evidence="6" id="KW-0853">WD repeat</keyword>
<dbReference type="SUPFAM" id="SSF50978">
    <property type="entry name" value="WD40 repeat-like"/>
    <property type="match status" value="1"/>
</dbReference>
<evidence type="ECO:0000256" key="4">
    <source>
        <dbReference type="ARBA" id="ARBA00022475"/>
    </source>
</evidence>
<organism evidence="14 15">
    <name type="scientific">Irena cyanogastra</name>
    <name type="common">Philippine fairy-bluebird</name>
    <dbReference type="NCBI Taxonomy" id="175120"/>
    <lineage>
        <taxon>Eukaryota</taxon>
        <taxon>Metazoa</taxon>
        <taxon>Chordata</taxon>
        <taxon>Craniata</taxon>
        <taxon>Vertebrata</taxon>
        <taxon>Euteleostomi</taxon>
        <taxon>Archelosauria</taxon>
        <taxon>Archosauria</taxon>
        <taxon>Dinosauria</taxon>
        <taxon>Saurischia</taxon>
        <taxon>Theropoda</taxon>
        <taxon>Coelurosauria</taxon>
        <taxon>Aves</taxon>
        <taxon>Neognathae</taxon>
        <taxon>Neoaves</taxon>
        <taxon>Telluraves</taxon>
        <taxon>Australaves</taxon>
        <taxon>Passeriformes</taxon>
        <taxon>Corvoidea</taxon>
        <taxon>Irenidae</taxon>
        <taxon>Irena</taxon>
    </lineage>
</organism>
<dbReference type="InterPro" id="IPR024511">
    <property type="entry name" value="Frtz"/>
</dbReference>
<keyword evidence="5" id="KW-0963">Cytoplasm</keyword>
<dbReference type="InterPro" id="IPR015943">
    <property type="entry name" value="WD40/YVTN_repeat-like_dom_sf"/>
</dbReference>
<dbReference type="GO" id="GO:0007399">
    <property type="term" value="P:nervous system development"/>
    <property type="evidence" value="ECO:0007669"/>
    <property type="project" value="TreeGrafter"/>
</dbReference>
<evidence type="ECO:0000256" key="5">
    <source>
        <dbReference type="ARBA" id="ARBA00022490"/>
    </source>
</evidence>
<evidence type="ECO:0000256" key="2">
    <source>
        <dbReference type="ARBA" id="ARBA00004430"/>
    </source>
</evidence>
<keyword evidence="9" id="KW-0969">Cilium</keyword>
<evidence type="ECO:0000256" key="13">
    <source>
        <dbReference type="SAM" id="MobiDB-lite"/>
    </source>
</evidence>
<reference evidence="14 15" key="1">
    <citation type="submission" date="2019-09" db="EMBL/GenBank/DDBJ databases">
        <title>Bird 10,000 Genomes (B10K) Project - Family phase.</title>
        <authorList>
            <person name="Zhang G."/>
        </authorList>
    </citation>
    <scope>NUCLEOTIDE SEQUENCE [LARGE SCALE GENOMIC DNA]</scope>
    <source>
        <strain evidence="14">B10K-DU-001-26</strain>
        <tissue evidence="14">Muscle</tissue>
    </source>
</reference>
<evidence type="ECO:0000256" key="1">
    <source>
        <dbReference type="ARBA" id="ARBA00004236"/>
    </source>
</evidence>